<evidence type="ECO:0000313" key="1">
    <source>
        <dbReference type="EMBL" id="AWI10604.1"/>
    </source>
</evidence>
<organism evidence="1 2">
    <name type="scientific">Ereboglobus luteus</name>
    <dbReference type="NCBI Taxonomy" id="1796921"/>
    <lineage>
        <taxon>Bacteria</taxon>
        <taxon>Pseudomonadati</taxon>
        <taxon>Verrucomicrobiota</taxon>
        <taxon>Opitutia</taxon>
        <taxon>Opitutales</taxon>
        <taxon>Opitutaceae</taxon>
        <taxon>Ereboglobus</taxon>
    </lineage>
</organism>
<dbReference type="InterPro" id="IPR036278">
    <property type="entry name" value="Sialidase_sf"/>
</dbReference>
<dbReference type="CDD" id="cd15482">
    <property type="entry name" value="Sialidase_non-viral"/>
    <property type="match status" value="1"/>
</dbReference>
<accession>A0A2U8E7L5</accession>
<evidence type="ECO:0008006" key="3">
    <source>
        <dbReference type="Google" id="ProtNLM"/>
    </source>
</evidence>
<reference evidence="1 2" key="1">
    <citation type="journal article" date="2018" name="Syst. Appl. Microbiol.">
        <title>Ereboglobus luteus gen. nov. sp. nov. from cockroach guts, and new insights into the oxygen relationship of the genera Opitutus and Didymococcus (Verrucomicrobia: Opitutaceae).</title>
        <authorList>
            <person name="Tegtmeier D."/>
            <person name="Belitz A."/>
            <person name="Radek R."/>
            <person name="Heimerl T."/>
            <person name="Brune A."/>
        </authorList>
    </citation>
    <scope>NUCLEOTIDE SEQUENCE [LARGE SCALE GENOMIC DNA]</scope>
    <source>
        <strain evidence="1 2">Ho45</strain>
    </source>
</reference>
<evidence type="ECO:0000313" key="2">
    <source>
        <dbReference type="Proteomes" id="UP000244896"/>
    </source>
</evidence>
<protein>
    <recommendedName>
        <fullName evidence="3">Sialidase domain-containing protein</fullName>
    </recommendedName>
</protein>
<dbReference type="EMBL" id="CP023004">
    <property type="protein sequence ID" value="AWI10604.1"/>
    <property type="molecule type" value="Genomic_DNA"/>
</dbReference>
<dbReference type="Gene3D" id="2.120.10.10">
    <property type="match status" value="2"/>
</dbReference>
<dbReference type="KEGG" id="elut:CKA38_08285"/>
<dbReference type="AlphaFoldDB" id="A0A2U8E7L5"/>
<gene>
    <name evidence="1" type="ORF">CKA38_08285</name>
</gene>
<dbReference type="PANTHER" id="PTHR43752">
    <property type="entry name" value="BNR/ASP-BOX REPEAT FAMILY PROTEIN"/>
    <property type="match status" value="1"/>
</dbReference>
<name>A0A2U8E7L5_9BACT</name>
<dbReference type="Proteomes" id="UP000244896">
    <property type="component" value="Chromosome"/>
</dbReference>
<dbReference type="PANTHER" id="PTHR43752:SF2">
    <property type="entry name" value="BNR_ASP-BOX REPEAT FAMILY PROTEIN"/>
    <property type="match status" value="1"/>
</dbReference>
<keyword evidence="2" id="KW-1185">Reference proteome</keyword>
<proteinExistence type="predicted"/>
<sequence length="395" mass="43739">MFVPLAKAAVIPPTENFPLPTVDLSGPAEAAARHVTIARGTTEVYQGHPTTVLLPDGKTIYCVWTINHGGPCGPMKRSDDGGLTWSGLLPVPENWKSTKNCPSIYRLVDPRGKARLVVFAQENGVMRRAYSEDDGKTWSPMQPAGDGIVPSVMPFTDVKPVDGGKRLLAMTNIRRPGETREKYSNVLAQSFSTDGGLTWSPLEIVRDIPGLRLCEPEIVRSPDGKQLLCLIREDAKHESLFMTSDDEGRTWSKERTLPKALWGDRHKAKYTPDGRLVVVFRDVGRKTSPSNNHFVAWVGSYDDIVNVREAGYRVKLIHNHRRGKIFSGRLMDDCGYPGLEVLPDGTLVATTYAKYTEGDEGNYVVAVRFTLKETDAALVLRETQNTPPIPNRSAR</sequence>
<dbReference type="SUPFAM" id="SSF50939">
    <property type="entry name" value="Sialidases"/>
    <property type="match status" value="1"/>
</dbReference>